<dbReference type="EMBL" id="KN664397">
    <property type="protein sequence ID" value="KHN10476.1"/>
    <property type="molecule type" value="Genomic_DNA"/>
</dbReference>
<dbReference type="GO" id="GO:0052923">
    <property type="term" value="F:all-trans-nonaprenyl-diphosphate synthase (geranyl-diphosphate specific) activity"/>
    <property type="evidence" value="ECO:0007669"/>
    <property type="project" value="UniProtKB-EC"/>
</dbReference>
<keyword evidence="1" id="KW-0808">Transferase</keyword>
<protein>
    <submittedName>
        <fullName evidence="1">Copia protein</fullName>
        <ecNumber evidence="1">2.5.1.84</ecNumber>
    </submittedName>
</protein>
<accession>A0A0B2PM27</accession>
<dbReference type="AlphaFoldDB" id="A0A0B2PM27"/>
<organism evidence="1">
    <name type="scientific">Glycine soja</name>
    <name type="common">Wild soybean</name>
    <dbReference type="NCBI Taxonomy" id="3848"/>
    <lineage>
        <taxon>Eukaryota</taxon>
        <taxon>Viridiplantae</taxon>
        <taxon>Streptophyta</taxon>
        <taxon>Embryophyta</taxon>
        <taxon>Tracheophyta</taxon>
        <taxon>Spermatophyta</taxon>
        <taxon>Magnoliopsida</taxon>
        <taxon>eudicotyledons</taxon>
        <taxon>Gunneridae</taxon>
        <taxon>Pentapetalae</taxon>
        <taxon>rosids</taxon>
        <taxon>fabids</taxon>
        <taxon>Fabales</taxon>
        <taxon>Fabaceae</taxon>
        <taxon>Papilionoideae</taxon>
        <taxon>50 kb inversion clade</taxon>
        <taxon>NPAAA clade</taxon>
        <taxon>indigoferoid/millettioid clade</taxon>
        <taxon>Phaseoleae</taxon>
        <taxon>Glycine</taxon>
        <taxon>Glycine subgen. Soja</taxon>
    </lineage>
</organism>
<sequence length="62" mass="7099">VKLLVDNKSAIDLAKHPNSHGRSKHIETKFHFLREQVSNEKLKIGHCRTEIQLADILTKALK</sequence>
<reference evidence="1" key="1">
    <citation type="submission" date="2014-07" db="EMBL/GenBank/DDBJ databases">
        <title>Identification of a novel salt tolerance gene in wild soybean by whole-genome sequencing.</title>
        <authorList>
            <person name="Lam H.-M."/>
            <person name="Qi X."/>
            <person name="Li M.-W."/>
            <person name="Liu X."/>
            <person name="Xie M."/>
            <person name="Ni M."/>
            <person name="Xu X."/>
        </authorList>
    </citation>
    <scope>NUCLEOTIDE SEQUENCE [LARGE SCALE GENOMIC DNA]</scope>
    <source>
        <tissue evidence="1">Root</tissue>
    </source>
</reference>
<dbReference type="CDD" id="cd09272">
    <property type="entry name" value="RNase_HI_RT_Ty1"/>
    <property type="match status" value="1"/>
</dbReference>
<evidence type="ECO:0000313" key="1">
    <source>
        <dbReference type="EMBL" id="KHN10476.1"/>
    </source>
</evidence>
<gene>
    <name evidence="1" type="ORF">glysoja_035356</name>
</gene>
<feature type="non-terminal residue" evidence="1">
    <location>
        <position position="62"/>
    </location>
</feature>
<feature type="non-terminal residue" evidence="1">
    <location>
        <position position="1"/>
    </location>
</feature>
<dbReference type="EC" id="2.5.1.84" evidence="1"/>
<dbReference type="Proteomes" id="UP000053555">
    <property type="component" value="Unassembled WGS sequence"/>
</dbReference>
<proteinExistence type="predicted"/>
<name>A0A0B2PM27_GLYSO</name>